<accession>A0A0F9TAT4</accession>
<organism evidence="3">
    <name type="scientific">marine sediment metagenome</name>
    <dbReference type="NCBI Taxonomy" id="412755"/>
    <lineage>
        <taxon>unclassified sequences</taxon>
        <taxon>metagenomes</taxon>
        <taxon>ecological metagenomes</taxon>
    </lineage>
</organism>
<dbReference type="GO" id="GO:0005829">
    <property type="term" value="C:cytosol"/>
    <property type="evidence" value="ECO:0007669"/>
    <property type="project" value="TreeGrafter"/>
</dbReference>
<dbReference type="EMBL" id="LAZR01001815">
    <property type="protein sequence ID" value="KKN38628.1"/>
    <property type="molecule type" value="Genomic_DNA"/>
</dbReference>
<dbReference type="Pfam" id="PF01381">
    <property type="entry name" value="HTH_3"/>
    <property type="match status" value="1"/>
</dbReference>
<feature type="domain" description="HTH cro/C1-type" evidence="2">
    <location>
        <begin position="26"/>
        <end position="80"/>
    </location>
</feature>
<proteinExistence type="predicted"/>
<comment type="caution">
    <text evidence="3">The sequence shown here is derived from an EMBL/GenBank/DDBJ whole genome shotgun (WGS) entry which is preliminary data.</text>
</comment>
<dbReference type="SUPFAM" id="SSF47413">
    <property type="entry name" value="lambda repressor-like DNA-binding domains"/>
    <property type="match status" value="1"/>
</dbReference>
<keyword evidence="1" id="KW-0238">DNA-binding</keyword>
<dbReference type="PROSITE" id="PS50943">
    <property type="entry name" value="HTH_CROC1"/>
    <property type="match status" value="1"/>
</dbReference>
<dbReference type="InterPro" id="IPR011051">
    <property type="entry name" value="RmlC_Cupin_sf"/>
</dbReference>
<dbReference type="GO" id="GO:0003677">
    <property type="term" value="F:DNA binding"/>
    <property type="evidence" value="ECO:0007669"/>
    <property type="project" value="UniProtKB-KW"/>
</dbReference>
<dbReference type="InterPro" id="IPR001387">
    <property type="entry name" value="Cro/C1-type_HTH"/>
</dbReference>
<dbReference type="InterPro" id="IPR010982">
    <property type="entry name" value="Lambda_DNA-bd_dom_sf"/>
</dbReference>
<dbReference type="Gene3D" id="1.10.260.40">
    <property type="entry name" value="lambda repressor-like DNA-binding domains"/>
    <property type="match status" value="1"/>
</dbReference>
<reference evidence="3" key="1">
    <citation type="journal article" date="2015" name="Nature">
        <title>Complex archaea that bridge the gap between prokaryotes and eukaryotes.</title>
        <authorList>
            <person name="Spang A."/>
            <person name="Saw J.H."/>
            <person name="Jorgensen S.L."/>
            <person name="Zaremba-Niedzwiedzka K."/>
            <person name="Martijn J."/>
            <person name="Lind A.E."/>
            <person name="van Eijk R."/>
            <person name="Schleper C."/>
            <person name="Guy L."/>
            <person name="Ettema T.J."/>
        </authorList>
    </citation>
    <scope>NUCLEOTIDE SEQUENCE</scope>
</reference>
<dbReference type="SMART" id="SM00530">
    <property type="entry name" value="HTH_XRE"/>
    <property type="match status" value="1"/>
</dbReference>
<dbReference type="AlphaFoldDB" id="A0A0F9TAT4"/>
<dbReference type="PANTHER" id="PTHR46797:SF1">
    <property type="entry name" value="METHYLPHOSPHONATE SYNTHASE"/>
    <property type="match status" value="1"/>
</dbReference>
<protein>
    <recommendedName>
        <fullName evidence="2">HTH cro/C1-type domain-containing protein</fullName>
    </recommendedName>
</protein>
<evidence type="ECO:0000256" key="1">
    <source>
        <dbReference type="ARBA" id="ARBA00023125"/>
    </source>
</evidence>
<dbReference type="CDD" id="cd02209">
    <property type="entry name" value="cupin_XRE_C"/>
    <property type="match status" value="1"/>
</dbReference>
<dbReference type="InterPro" id="IPR050807">
    <property type="entry name" value="TransReg_Diox_bact_type"/>
</dbReference>
<dbReference type="GO" id="GO:0003700">
    <property type="term" value="F:DNA-binding transcription factor activity"/>
    <property type="evidence" value="ECO:0007669"/>
    <property type="project" value="TreeGrafter"/>
</dbReference>
<dbReference type="Pfam" id="PF07883">
    <property type="entry name" value="Cupin_2"/>
    <property type="match status" value="1"/>
</dbReference>
<evidence type="ECO:0000313" key="3">
    <source>
        <dbReference type="EMBL" id="KKN38628.1"/>
    </source>
</evidence>
<name>A0A0F9TAT4_9ZZZZ</name>
<sequence length="214" mass="24169">MTKQEQTLNTTAAAHQTLDKHLGNTLRHIRTENGLTIAEVAMRANVSRGMLSKIENGLTSPSLEKLEQLANALGVKLSRLFHDYDTPMGGAQFVKHDEGMEVVRRGTKSGHTYQLLAYDTGPKKLFEPFLISLHEESEVFDPFEHAGTEFIYMLEGKLEYTVGEERFILEPGDSLTFNAEQPHRPETKLQMPIRYLAIIYYDSLDDFAGDGYSE</sequence>
<dbReference type="SUPFAM" id="SSF51182">
    <property type="entry name" value="RmlC-like cupins"/>
    <property type="match status" value="1"/>
</dbReference>
<dbReference type="CDD" id="cd00093">
    <property type="entry name" value="HTH_XRE"/>
    <property type="match status" value="1"/>
</dbReference>
<evidence type="ECO:0000259" key="2">
    <source>
        <dbReference type="PROSITE" id="PS50943"/>
    </source>
</evidence>
<dbReference type="Gene3D" id="2.60.120.10">
    <property type="entry name" value="Jelly Rolls"/>
    <property type="match status" value="1"/>
</dbReference>
<gene>
    <name evidence="3" type="ORF">LCGC14_0751590</name>
</gene>
<dbReference type="InterPro" id="IPR013096">
    <property type="entry name" value="Cupin_2"/>
</dbReference>
<dbReference type="PANTHER" id="PTHR46797">
    <property type="entry name" value="HTH-TYPE TRANSCRIPTIONAL REGULATOR"/>
    <property type="match status" value="1"/>
</dbReference>
<dbReference type="InterPro" id="IPR014710">
    <property type="entry name" value="RmlC-like_jellyroll"/>
</dbReference>